<evidence type="ECO:0000313" key="1">
    <source>
        <dbReference type="EMBL" id="XCM82937.1"/>
    </source>
</evidence>
<dbReference type="EMBL" id="CP159872">
    <property type="protein sequence ID" value="XCM82937.1"/>
    <property type="molecule type" value="Genomic_DNA"/>
</dbReference>
<gene>
    <name evidence="1" type="ORF">ABWK59_30485</name>
</gene>
<organism evidence="1">
    <name type="scientific">Kitasatospora camelliae</name>
    <dbReference type="NCBI Taxonomy" id="3156397"/>
    <lineage>
        <taxon>Bacteria</taxon>
        <taxon>Bacillati</taxon>
        <taxon>Actinomycetota</taxon>
        <taxon>Actinomycetes</taxon>
        <taxon>Kitasatosporales</taxon>
        <taxon>Streptomycetaceae</taxon>
        <taxon>Kitasatospora</taxon>
    </lineage>
</organism>
<dbReference type="RefSeq" id="WP_354643872.1">
    <property type="nucleotide sequence ID" value="NZ_CP159872.1"/>
</dbReference>
<sequence>MSDVNRYGKVLVSERRAKLIKARIDGISYETIADDPEFGYGGDVSAARKDFTRARRAAKAAEQEMADVWVQQQIDRLEHYLVCLSPRVDRGEPRAIEVAVKVGERIAKLLGIDAPVRAEVTVEEAPTVQDLELRDMINAAKARIAAEEAALRGGQ</sequence>
<accession>A0AAU8K2L9</accession>
<reference evidence="1" key="1">
    <citation type="submission" date="2024-06" db="EMBL/GenBank/DDBJ databases">
        <title>The genome sequences of Kitasatospora sp. strain HUAS MG31.</title>
        <authorList>
            <person name="Mo P."/>
        </authorList>
    </citation>
    <scope>NUCLEOTIDE SEQUENCE</scope>
    <source>
        <strain evidence="1">HUAS MG31</strain>
    </source>
</reference>
<dbReference type="KEGG" id="kcm:ABWK59_30485"/>
<evidence type="ECO:0008006" key="2">
    <source>
        <dbReference type="Google" id="ProtNLM"/>
    </source>
</evidence>
<proteinExistence type="predicted"/>
<name>A0AAU8K2L9_9ACTN</name>
<dbReference type="AlphaFoldDB" id="A0AAU8K2L9"/>
<protein>
    <recommendedName>
        <fullName evidence="2">Terminase small subunit</fullName>
    </recommendedName>
</protein>